<accession>A0ACB9E040</accession>
<reference evidence="1 2" key="2">
    <citation type="journal article" date="2022" name="Mol. Ecol. Resour.">
        <title>The genomes of chicory, endive, great burdock and yacon provide insights into Asteraceae paleo-polyploidization history and plant inulin production.</title>
        <authorList>
            <person name="Fan W."/>
            <person name="Wang S."/>
            <person name="Wang H."/>
            <person name="Wang A."/>
            <person name="Jiang F."/>
            <person name="Liu H."/>
            <person name="Zhao H."/>
            <person name="Xu D."/>
            <person name="Zhang Y."/>
        </authorList>
    </citation>
    <scope>NUCLEOTIDE SEQUENCE [LARGE SCALE GENOMIC DNA]</scope>
    <source>
        <strain evidence="2">cv. Punajuju</strain>
        <tissue evidence="1">Leaves</tissue>
    </source>
</reference>
<evidence type="ECO:0000313" key="1">
    <source>
        <dbReference type="EMBL" id="KAI3752023.1"/>
    </source>
</evidence>
<evidence type="ECO:0000313" key="2">
    <source>
        <dbReference type="Proteomes" id="UP001055811"/>
    </source>
</evidence>
<protein>
    <submittedName>
        <fullName evidence="1">Uncharacterized protein</fullName>
    </submittedName>
</protein>
<reference evidence="2" key="1">
    <citation type="journal article" date="2022" name="Mol. Ecol. Resour.">
        <title>The genomes of chicory, endive, great burdock and yacon provide insights into Asteraceae palaeo-polyploidization history and plant inulin production.</title>
        <authorList>
            <person name="Fan W."/>
            <person name="Wang S."/>
            <person name="Wang H."/>
            <person name="Wang A."/>
            <person name="Jiang F."/>
            <person name="Liu H."/>
            <person name="Zhao H."/>
            <person name="Xu D."/>
            <person name="Zhang Y."/>
        </authorList>
    </citation>
    <scope>NUCLEOTIDE SEQUENCE [LARGE SCALE GENOMIC DNA]</scope>
    <source>
        <strain evidence="2">cv. Punajuju</strain>
    </source>
</reference>
<proteinExistence type="predicted"/>
<gene>
    <name evidence="1" type="ORF">L2E82_23123</name>
</gene>
<dbReference type="EMBL" id="CM042012">
    <property type="protein sequence ID" value="KAI3752023.1"/>
    <property type="molecule type" value="Genomic_DNA"/>
</dbReference>
<keyword evidence="2" id="KW-1185">Reference proteome</keyword>
<organism evidence="1 2">
    <name type="scientific">Cichorium intybus</name>
    <name type="common">Chicory</name>
    <dbReference type="NCBI Taxonomy" id="13427"/>
    <lineage>
        <taxon>Eukaryota</taxon>
        <taxon>Viridiplantae</taxon>
        <taxon>Streptophyta</taxon>
        <taxon>Embryophyta</taxon>
        <taxon>Tracheophyta</taxon>
        <taxon>Spermatophyta</taxon>
        <taxon>Magnoliopsida</taxon>
        <taxon>eudicotyledons</taxon>
        <taxon>Gunneridae</taxon>
        <taxon>Pentapetalae</taxon>
        <taxon>asterids</taxon>
        <taxon>campanulids</taxon>
        <taxon>Asterales</taxon>
        <taxon>Asteraceae</taxon>
        <taxon>Cichorioideae</taxon>
        <taxon>Cichorieae</taxon>
        <taxon>Cichoriinae</taxon>
        <taxon>Cichorium</taxon>
    </lineage>
</organism>
<dbReference type="Proteomes" id="UP001055811">
    <property type="component" value="Linkage Group LG04"/>
</dbReference>
<comment type="caution">
    <text evidence="1">The sequence shown here is derived from an EMBL/GenBank/DDBJ whole genome shotgun (WGS) entry which is preliminary data.</text>
</comment>
<sequence length="130" mass="14596">MIDGMMTDVSSNGDEDGENEDCEGDHLVDTSSNGRECIVPTYDEEQIDPTTHAEKYTSFTFSGEGNKENGCQDDDSIRDLLVQHPTTGDGDLLSTIRLNTKMDRTTLFFLPFWALLRPLPVWANQNTLYL</sequence>
<name>A0ACB9E040_CICIN</name>